<feature type="domain" description="PAS" evidence="1">
    <location>
        <begin position="250"/>
        <end position="320"/>
    </location>
</feature>
<dbReference type="Proteomes" id="UP000677082">
    <property type="component" value="Unassembled WGS sequence"/>
</dbReference>
<dbReference type="CDD" id="cd00130">
    <property type="entry name" value="PAS"/>
    <property type="match status" value="2"/>
</dbReference>
<dbReference type="InterPro" id="IPR052155">
    <property type="entry name" value="Biofilm_reg_signaling"/>
</dbReference>
<dbReference type="InterPro" id="IPR013656">
    <property type="entry name" value="PAS_4"/>
</dbReference>
<accession>A0A919TCX4</accession>
<dbReference type="InterPro" id="IPR043128">
    <property type="entry name" value="Rev_trsase/Diguanyl_cyclase"/>
</dbReference>
<dbReference type="SUPFAM" id="SSF55073">
    <property type="entry name" value="Nucleotide cyclase"/>
    <property type="match status" value="1"/>
</dbReference>
<dbReference type="Gene3D" id="3.30.450.20">
    <property type="entry name" value="PAS domain"/>
    <property type="match status" value="2"/>
</dbReference>
<dbReference type="Gene3D" id="3.30.70.270">
    <property type="match status" value="1"/>
</dbReference>
<evidence type="ECO:0000313" key="3">
    <source>
        <dbReference type="EMBL" id="GIM93699.1"/>
    </source>
</evidence>
<evidence type="ECO:0000259" key="2">
    <source>
        <dbReference type="PROSITE" id="PS50887"/>
    </source>
</evidence>
<dbReference type="PANTHER" id="PTHR44757:SF2">
    <property type="entry name" value="BIOFILM ARCHITECTURE MAINTENANCE PROTEIN MBAA"/>
    <property type="match status" value="1"/>
</dbReference>
<dbReference type="EMBL" id="BOQN01000069">
    <property type="protein sequence ID" value="GIM93699.1"/>
    <property type="molecule type" value="Genomic_DNA"/>
</dbReference>
<evidence type="ECO:0000259" key="1">
    <source>
        <dbReference type="PROSITE" id="PS50112"/>
    </source>
</evidence>
<dbReference type="SMART" id="SM00267">
    <property type="entry name" value="GGDEF"/>
    <property type="match status" value="1"/>
</dbReference>
<evidence type="ECO:0000313" key="4">
    <source>
        <dbReference type="Proteomes" id="UP000677082"/>
    </source>
</evidence>
<dbReference type="Pfam" id="PF08447">
    <property type="entry name" value="PAS_3"/>
    <property type="match status" value="1"/>
</dbReference>
<organism evidence="3 4">
    <name type="scientific">Paractinoplanes toevensis</name>
    <dbReference type="NCBI Taxonomy" id="571911"/>
    <lineage>
        <taxon>Bacteria</taxon>
        <taxon>Bacillati</taxon>
        <taxon>Actinomycetota</taxon>
        <taxon>Actinomycetes</taxon>
        <taxon>Micromonosporales</taxon>
        <taxon>Micromonosporaceae</taxon>
        <taxon>Paractinoplanes</taxon>
    </lineage>
</organism>
<dbReference type="PANTHER" id="PTHR44757">
    <property type="entry name" value="DIGUANYLATE CYCLASE DGCP"/>
    <property type="match status" value="1"/>
</dbReference>
<dbReference type="SUPFAM" id="SSF55785">
    <property type="entry name" value="PYP-like sensor domain (PAS domain)"/>
    <property type="match status" value="2"/>
</dbReference>
<proteinExistence type="predicted"/>
<dbReference type="InterPro" id="IPR000014">
    <property type="entry name" value="PAS"/>
</dbReference>
<dbReference type="NCBIfam" id="TIGR00254">
    <property type="entry name" value="GGDEF"/>
    <property type="match status" value="1"/>
</dbReference>
<reference evidence="3 4" key="1">
    <citation type="submission" date="2021-03" db="EMBL/GenBank/DDBJ databases">
        <title>Whole genome shotgun sequence of Actinoplanes toevensis NBRC 105298.</title>
        <authorList>
            <person name="Komaki H."/>
            <person name="Tamura T."/>
        </authorList>
    </citation>
    <scope>NUCLEOTIDE SEQUENCE [LARGE SCALE GENOMIC DNA]</scope>
    <source>
        <strain evidence="3 4">NBRC 105298</strain>
    </source>
</reference>
<feature type="domain" description="PAS" evidence="1">
    <location>
        <begin position="142"/>
        <end position="180"/>
    </location>
</feature>
<dbReference type="CDD" id="cd01949">
    <property type="entry name" value="GGDEF"/>
    <property type="match status" value="1"/>
</dbReference>
<dbReference type="InterPro" id="IPR029787">
    <property type="entry name" value="Nucleotide_cyclase"/>
</dbReference>
<protein>
    <recommendedName>
        <fullName evidence="5">Diguanylate cyclase</fullName>
    </recommendedName>
</protein>
<sequence length="535" mass="57437">MADDLVMEPARRDAVFAATLAQHPGAFLGAIGPTGMLVPSPAELAALGHPPIEGPPSMLGLVIGDDHRAMVDAWMRVVPEGVANCLVRPVAAPDLQVRVHFIDMTHRFGVFVGILTGLEDHATGTVLSHDQVRPRLVTMHKDQTSVITEVGPEVSLLLGWSPAELVGRRTLELVHPDDHDRAIAGWIDMLSAPPGSARRVRLRHLHRDGHPVWFEITNHNHLADPDHPRVVAEMLDISDEMAAQEAVRAAEQLMRRLTETLPLAILQIDRDRRVTYLNDRAARWMNTQAGDVLGDAVFDAIVPADRPAAEDAIADVLDSGNDADLEYGHRPAGRGVRRVRAILRALTGDDGAVTGAIVCLTDVTEEVRLREELRHRATFDPLTGCHNRAATMAELQDAVESPGTAVIFLDLNGFKQVNDRYGHATGDRLLTHVASRLRLAAPAGGVVGRLGGDEFVVICRDLPAPQQAERIGADLLAALSGSGVDVAGEILVPQASVGVAWSPHAGSGADDLMARADAAMYEAKKTRTALVLSGS</sequence>
<name>A0A919TCX4_9ACTN</name>
<dbReference type="SMART" id="SM00091">
    <property type="entry name" value="PAS"/>
    <property type="match status" value="2"/>
</dbReference>
<dbReference type="InterPro" id="IPR035965">
    <property type="entry name" value="PAS-like_dom_sf"/>
</dbReference>
<evidence type="ECO:0008006" key="5">
    <source>
        <dbReference type="Google" id="ProtNLM"/>
    </source>
</evidence>
<dbReference type="PROSITE" id="PS50887">
    <property type="entry name" value="GGDEF"/>
    <property type="match status" value="1"/>
</dbReference>
<dbReference type="InterPro" id="IPR000160">
    <property type="entry name" value="GGDEF_dom"/>
</dbReference>
<comment type="caution">
    <text evidence="3">The sequence shown here is derived from an EMBL/GenBank/DDBJ whole genome shotgun (WGS) entry which is preliminary data.</text>
</comment>
<dbReference type="PROSITE" id="PS50112">
    <property type="entry name" value="PAS"/>
    <property type="match status" value="2"/>
</dbReference>
<dbReference type="InterPro" id="IPR013655">
    <property type="entry name" value="PAS_fold_3"/>
</dbReference>
<keyword evidence="4" id="KW-1185">Reference proteome</keyword>
<dbReference type="NCBIfam" id="TIGR00229">
    <property type="entry name" value="sensory_box"/>
    <property type="match status" value="2"/>
</dbReference>
<dbReference type="Pfam" id="PF08448">
    <property type="entry name" value="PAS_4"/>
    <property type="match status" value="1"/>
</dbReference>
<dbReference type="Pfam" id="PF00990">
    <property type="entry name" value="GGDEF"/>
    <property type="match status" value="1"/>
</dbReference>
<dbReference type="AlphaFoldDB" id="A0A919TCX4"/>
<feature type="domain" description="GGDEF" evidence="2">
    <location>
        <begin position="402"/>
        <end position="535"/>
    </location>
</feature>
<gene>
    <name evidence="3" type="ORF">Ato02nite_054920</name>
</gene>